<name>A0A3R9P2V9_9BACI</name>
<dbReference type="Proteomes" id="UP000275076">
    <property type="component" value="Unassembled WGS sequence"/>
</dbReference>
<proteinExistence type="predicted"/>
<dbReference type="OrthoDB" id="9795068at2"/>
<dbReference type="GO" id="GO:0009103">
    <property type="term" value="P:lipopolysaccharide biosynthetic process"/>
    <property type="evidence" value="ECO:0007669"/>
    <property type="project" value="TreeGrafter"/>
</dbReference>
<dbReference type="SUPFAM" id="SSF53756">
    <property type="entry name" value="UDP-Glycosyltransferase/glycogen phosphorylase"/>
    <property type="match status" value="1"/>
</dbReference>
<dbReference type="Pfam" id="PF00534">
    <property type="entry name" value="Glycos_transf_1"/>
    <property type="match status" value="1"/>
</dbReference>
<dbReference type="Gene3D" id="3.40.50.2000">
    <property type="entry name" value="Glycogen Phosphorylase B"/>
    <property type="match status" value="1"/>
</dbReference>
<organism evidence="3 4">
    <name type="scientific">Salibacterium salarium</name>
    <dbReference type="NCBI Taxonomy" id="284579"/>
    <lineage>
        <taxon>Bacteria</taxon>
        <taxon>Bacillati</taxon>
        <taxon>Bacillota</taxon>
        <taxon>Bacilli</taxon>
        <taxon>Bacillales</taxon>
        <taxon>Bacillaceae</taxon>
    </lineage>
</organism>
<dbReference type="PANTHER" id="PTHR46401:SF2">
    <property type="entry name" value="GLYCOSYLTRANSFERASE WBBK-RELATED"/>
    <property type="match status" value="1"/>
</dbReference>
<dbReference type="EMBL" id="RBVX01000111">
    <property type="protein sequence ID" value="RSL28966.1"/>
    <property type="molecule type" value="Genomic_DNA"/>
</dbReference>
<accession>A0A3R9P2V9</accession>
<evidence type="ECO:0000256" key="1">
    <source>
        <dbReference type="ARBA" id="ARBA00022679"/>
    </source>
</evidence>
<dbReference type="PANTHER" id="PTHR46401">
    <property type="entry name" value="GLYCOSYLTRANSFERASE WBBK-RELATED"/>
    <property type="match status" value="1"/>
</dbReference>
<gene>
    <name evidence="3" type="ORF">D7Z54_33730</name>
</gene>
<evidence type="ECO:0000259" key="2">
    <source>
        <dbReference type="Pfam" id="PF00534"/>
    </source>
</evidence>
<dbReference type="CDD" id="cd03801">
    <property type="entry name" value="GT4_PimA-like"/>
    <property type="match status" value="1"/>
</dbReference>
<dbReference type="GO" id="GO:0016757">
    <property type="term" value="F:glycosyltransferase activity"/>
    <property type="evidence" value="ECO:0007669"/>
    <property type="project" value="InterPro"/>
</dbReference>
<protein>
    <submittedName>
        <fullName evidence="3">Glycosyltransferase family 1 protein</fullName>
    </submittedName>
</protein>
<evidence type="ECO:0000313" key="3">
    <source>
        <dbReference type="EMBL" id="RSL28966.1"/>
    </source>
</evidence>
<reference evidence="3 4" key="1">
    <citation type="submission" date="2018-10" db="EMBL/GenBank/DDBJ databases">
        <title>Draft genome sequence of Bacillus salarius IM0101, isolated from a hypersaline soil in Inner Mongolia, China.</title>
        <authorList>
            <person name="Yamprayoonswat W."/>
            <person name="Boonvisut S."/>
            <person name="Jumpathong W."/>
            <person name="Sittihan S."/>
            <person name="Ruangsuj P."/>
            <person name="Wanthongcharoen S."/>
            <person name="Thongpramul N."/>
            <person name="Pimmason S."/>
            <person name="Yu B."/>
            <person name="Yasawong M."/>
        </authorList>
    </citation>
    <scope>NUCLEOTIDE SEQUENCE [LARGE SCALE GENOMIC DNA]</scope>
    <source>
        <strain evidence="3 4">IM0101</strain>
    </source>
</reference>
<comment type="caution">
    <text evidence="3">The sequence shown here is derived from an EMBL/GenBank/DDBJ whole genome shotgun (WGS) entry which is preliminary data.</text>
</comment>
<keyword evidence="4" id="KW-1185">Reference proteome</keyword>
<dbReference type="AlphaFoldDB" id="A0A3R9P2V9"/>
<dbReference type="RefSeq" id="WP_125563404.1">
    <property type="nucleotide sequence ID" value="NZ_RBVX01000111.1"/>
</dbReference>
<keyword evidence="1 3" id="KW-0808">Transferase</keyword>
<evidence type="ECO:0000313" key="4">
    <source>
        <dbReference type="Proteomes" id="UP000275076"/>
    </source>
</evidence>
<feature type="domain" description="Glycosyl transferase family 1" evidence="2">
    <location>
        <begin position="204"/>
        <end position="295"/>
    </location>
</feature>
<sequence length="319" mass="36873">MRKHLLVYDYDWWVLGQKARIIKKHHPNLDILSNNEIRLLTSTKGAGYINSYYGMISTLSLGLAQLLIRLNIRVDTSQIGSYNYFMKNHETYREWCDTVQPNKHFLNKIMRPIKQFGANNPKLAQEVKKLTPDKNVNYIRQFVDTDRFHPTPKQKKGNKKEIVIGWAGNNTRSVKNHTTLYQPIVKNLQKDSNITFVEANRSSRVPLKDMPAFYNSLDLLLITSSNEGGPNPALEANACGVPVLSTNVGFVKKITSPNGKFLILDSDRPDDFIKKIKFLKENHDVLQKLKREARENIISHWTVEKTIDDWLHTLFKIKQ</sequence>
<dbReference type="InterPro" id="IPR001296">
    <property type="entry name" value="Glyco_trans_1"/>
</dbReference>